<dbReference type="AlphaFoldDB" id="A0A4W2HA49"/>
<name>A0A4W2HA49_BOBOX</name>
<reference evidence="2 3" key="1">
    <citation type="submission" date="2018-11" db="EMBL/GenBank/DDBJ databases">
        <title>Haplotype-resolved cattle genomes.</title>
        <authorList>
            <person name="Low W.Y."/>
            <person name="Tearle R."/>
            <person name="Bickhart D.M."/>
            <person name="Rosen B.D."/>
            <person name="Koren S."/>
            <person name="Rhie A."/>
            <person name="Hiendleder S."/>
            <person name="Phillippy A.M."/>
            <person name="Smith T.P.L."/>
            <person name="Williams J.L."/>
        </authorList>
    </citation>
    <scope>NUCLEOTIDE SEQUENCE [LARGE SCALE GENOMIC DNA]</scope>
</reference>
<evidence type="ECO:0000313" key="2">
    <source>
        <dbReference type="Ensembl" id="ENSBIXP00005028954.1"/>
    </source>
</evidence>
<evidence type="ECO:0000313" key="3">
    <source>
        <dbReference type="Proteomes" id="UP000429181"/>
    </source>
</evidence>
<dbReference type="Proteomes" id="UP000429181">
    <property type="component" value="Chromosome 29"/>
</dbReference>
<accession>A0A4W2HA49</accession>
<proteinExistence type="predicted"/>
<dbReference type="Pfam" id="PF00026">
    <property type="entry name" value="Asp"/>
    <property type="match status" value="1"/>
</dbReference>
<dbReference type="GeneTree" id="ENSGT01140000283428"/>
<organism evidence="2 3">
    <name type="scientific">Bos indicus x Bos taurus</name>
    <name type="common">Hybrid cattle</name>
    <dbReference type="NCBI Taxonomy" id="30522"/>
    <lineage>
        <taxon>Eukaryota</taxon>
        <taxon>Metazoa</taxon>
        <taxon>Chordata</taxon>
        <taxon>Craniata</taxon>
        <taxon>Vertebrata</taxon>
        <taxon>Euteleostomi</taxon>
        <taxon>Mammalia</taxon>
        <taxon>Eutheria</taxon>
        <taxon>Laurasiatheria</taxon>
        <taxon>Artiodactyla</taxon>
        <taxon>Ruminantia</taxon>
        <taxon>Pecora</taxon>
        <taxon>Bovidae</taxon>
        <taxon>Bovinae</taxon>
        <taxon>Bos</taxon>
    </lineage>
</organism>
<reference evidence="2" key="2">
    <citation type="submission" date="2025-08" db="UniProtKB">
        <authorList>
            <consortium name="Ensembl"/>
        </authorList>
    </citation>
    <scope>IDENTIFICATION</scope>
</reference>
<dbReference type="InterPro" id="IPR021109">
    <property type="entry name" value="Peptidase_aspartic_dom_sf"/>
</dbReference>
<dbReference type="Ensembl" id="ENSBIXT00005012232.1">
    <property type="protein sequence ID" value="ENSBIXP00005028954.1"/>
    <property type="gene ID" value="ENSBIXG00005008796.1"/>
</dbReference>
<protein>
    <recommendedName>
        <fullName evidence="1">Peptidase A1 domain-containing protein</fullName>
    </recommendedName>
</protein>
<dbReference type="InterPro" id="IPR033121">
    <property type="entry name" value="PEPTIDASE_A1"/>
</dbReference>
<dbReference type="SUPFAM" id="SSF50630">
    <property type="entry name" value="Acid proteases"/>
    <property type="match status" value="1"/>
</dbReference>
<sequence>MNVIVTACKHGCQALVDTRTLSLCGSRSMVTNIHSLIGASLFQDDKDHPPIMTLLTLTFTINGIDYPVPTQAYIQKVRVIAWPRHRVEASCQPPVGAQSRLMGQRRL</sequence>
<evidence type="ECO:0000259" key="1">
    <source>
        <dbReference type="Pfam" id="PF00026"/>
    </source>
</evidence>
<feature type="domain" description="Peptidase A1" evidence="1">
    <location>
        <begin position="6"/>
        <end position="77"/>
    </location>
</feature>
<dbReference type="Gene3D" id="2.40.70.10">
    <property type="entry name" value="Acid Proteases"/>
    <property type="match status" value="1"/>
</dbReference>